<evidence type="ECO:0000313" key="2">
    <source>
        <dbReference type="Proteomes" id="UP000275331"/>
    </source>
</evidence>
<gene>
    <name evidence="1" type="ORF">EGT71_01595</name>
</gene>
<organism evidence="1 2">
    <name type="scientific">Atlantibacter subterraneus</name>
    <dbReference type="NCBI Taxonomy" id="255519"/>
    <lineage>
        <taxon>Bacteria</taxon>
        <taxon>Pseudomonadati</taxon>
        <taxon>Pseudomonadota</taxon>
        <taxon>Gammaproteobacteria</taxon>
        <taxon>Enterobacterales</taxon>
        <taxon>Enterobacteriaceae</taxon>
        <taxon>Atlantibacter</taxon>
    </lineage>
</organism>
<accession>A0A3R9EQY7</accession>
<proteinExistence type="predicted"/>
<dbReference type="EMBL" id="RHXB01000001">
    <property type="protein sequence ID" value="RSE29241.1"/>
    <property type="molecule type" value="Genomic_DNA"/>
</dbReference>
<sequence>MAASEPFLFSARAPHFFTQHTRASPDDGLIPQSIRAVAAAGALLCCVEKLTGGGSRLSEGKTDE</sequence>
<reference evidence="1 2" key="1">
    <citation type="submission" date="2018-10" db="EMBL/GenBank/DDBJ databases">
        <title>Transmission dynamics of multidrug resistant bacteria on intensive care unit surfaces.</title>
        <authorList>
            <person name="D'Souza A.W."/>
            <person name="Potter R.F."/>
            <person name="Wallace M."/>
            <person name="Shupe A."/>
            <person name="Patel S."/>
            <person name="Sun S."/>
            <person name="Gul D."/>
            <person name="Kwon J.H."/>
            <person name="Andleeb S."/>
            <person name="Burnham C.-A.D."/>
            <person name="Dantas G."/>
        </authorList>
    </citation>
    <scope>NUCLEOTIDE SEQUENCE [LARGE SCALE GENOMIC DNA]</scope>
    <source>
        <strain evidence="1 2">AS_373</strain>
    </source>
</reference>
<evidence type="ECO:0000313" key="1">
    <source>
        <dbReference type="EMBL" id="RSE29241.1"/>
    </source>
</evidence>
<dbReference type="Proteomes" id="UP000275331">
    <property type="component" value="Unassembled WGS sequence"/>
</dbReference>
<comment type="caution">
    <text evidence="1">The sequence shown here is derived from an EMBL/GenBank/DDBJ whole genome shotgun (WGS) entry which is preliminary data.</text>
</comment>
<name>A0A3R9EQY7_9ENTR</name>
<dbReference type="AlphaFoldDB" id="A0A3R9EQY7"/>
<protein>
    <submittedName>
        <fullName evidence="1">Uncharacterized protein</fullName>
    </submittedName>
</protein>